<name>A0A3N4K3C2_9PEZI</name>
<protein>
    <submittedName>
        <fullName evidence="1">Uncharacterized protein</fullName>
    </submittedName>
</protein>
<evidence type="ECO:0000313" key="1">
    <source>
        <dbReference type="EMBL" id="RPB02911.1"/>
    </source>
</evidence>
<gene>
    <name evidence="1" type="ORF">L873DRAFT_1787374</name>
</gene>
<sequence length="161" mass="17621">MYTSHNYPIVVTVATLATAAATSTTVAATTTMVVTVSAPSPRWHDEDTRPPVAIHCPIEPARPSLHCTDLMGASLDYPWIDLPSRPAVNEGMLTFHDITLHPHIENYYCSLRETQHDGFESNSTNHGLGLGTRGGGSHGVNCFQVHDIYMYTNTQLDTDIL</sequence>
<dbReference type="EMBL" id="ML120365">
    <property type="protein sequence ID" value="RPB02911.1"/>
    <property type="molecule type" value="Genomic_DNA"/>
</dbReference>
<dbReference type="Proteomes" id="UP000276215">
    <property type="component" value="Unassembled WGS sequence"/>
</dbReference>
<proteinExistence type="predicted"/>
<evidence type="ECO:0000313" key="2">
    <source>
        <dbReference type="Proteomes" id="UP000276215"/>
    </source>
</evidence>
<organism evidence="1 2">
    <name type="scientific">Choiromyces venosus 120613-1</name>
    <dbReference type="NCBI Taxonomy" id="1336337"/>
    <lineage>
        <taxon>Eukaryota</taxon>
        <taxon>Fungi</taxon>
        <taxon>Dikarya</taxon>
        <taxon>Ascomycota</taxon>
        <taxon>Pezizomycotina</taxon>
        <taxon>Pezizomycetes</taxon>
        <taxon>Pezizales</taxon>
        <taxon>Tuberaceae</taxon>
        <taxon>Choiromyces</taxon>
    </lineage>
</organism>
<reference evidence="1 2" key="1">
    <citation type="journal article" date="2018" name="Nat. Ecol. Evol.">
        <title>Pezizomycetes genomes reveal the molecular basis of ectomycorrhizal truffle lifestyle.</title>
        <authorList>
            <person name="Murat C."/>
            <person name="Payen T."/>
            <person name="Noel B."/>
            <person name="Kuo A."/>
            <person name="Morin E."/>
            <person name="Chen J."/>
            <person name="Kohler A."/>
            <person name="Krizsan K."/>
            <person name="Balestrini R."/>
            <person name="Da Silva C."/>
            <person name="Montanini B."/>
            <person name="Hainaut M."/>
            <person name="Levati E."/>
            <person name="Barry K.W."/>
            <person name="Belfiori B."/>
            <person name="Cichocki N."/>
            <person name="Clum A."/>
            <person name="Dockter R.B."/>
            <person name="Fauchery L."/>
            <person name="Guy J."/>
            <person name="Iotti M."/>
            <person name="Le Tacon F."/>
            <person name="Lindquist E.A."/>
            <person name="Lipzen A."/>
            <person name="Malagnac F."/>
            <person name="Mello A."/>
            <person name="Molinier V."/>
            <person name="Miyauchi S."/>
            <person name="Poulain J."/>
            <person name="Riccioni C."/>
            <person name="Rubini A."/>
            <person name="Sitrit Y."/>
            <person name="Splivallo R."/>
            <person name="Traeger S."/>
            <person name="Wang M."/>
            <person name="Zifcakova L."/>
            <person name="Wipf D."/>
            <person name="Zambonelli A."/>
            <person name="Paolocci F."/>
            <person name="Nowrousian M."/>
            <person name="Ottonello S."/>
            <person name="Baldrian P."/>
            <person name="Spatafora J.W."/>
            <person name="Henrissat B."/>
            <person name="Nagy L.G."/>
            <person name="Aury J.M."/>
            <person name="Wincker P."/>
            <person name="Grigoriev I.V."/>
            <person name="Bonfante P."/>
            <person name="Martin F.M."/>
        </authorList>
    </citation>
    <scope>NUCLEOTIDE SEQUENCE [LARGE SCALE GENOMIC DNA]</scope>
    <source>
        <strain evidence="1 2">120613-1</strain>
    </source>
</reference>
<dbReference type="AlphaFoldDB" id="A0A3N4K3C2"/>
<keyword evidence="2" id="KW-1185">Reference proteome</keyword>
<accession>A0A3N4K3C2</accession>